<dbReference type="SUPFAM" id="SSF51391">
    <property type="entry name" value="Thiamin phosphate synthase"/>
    <property type="match status" value="1"/>
</dbReference>
<sequence length="201" mass="21797">MKIIAVTDDKMEHSQLLDTLLAIEPFIDAAILREKSKMDSEIIALIRQLIEAGFDSTKLIVHGRTNVASITGINKVQLPGYGEPLTLLKKKFPAISFGRSVHSYGEAETAYKEGADWILYGHLFETSSKVGLPPRGTNELFQIVESLPIPIYAIGGIQPHHLPQLNQGGVAGIAVMSSIFGSDNPEVATTAYKDANHVTTS</sequence>
<dbReference type="EMBL" id="JBEPME010000003">
    <property type="protein sequence ID" value="MET3657299.1"/>
    <property type="molecule type" value="Genomic_DNA"/>
</dbReference>
<protein>
    <submittedName>
        <fullName evidence="4">Thiazole tautomerase (Transcriptional regulator TenI)</fullName>
        <ecNumber evidence="4">5.3.99.10</ecNumber>
    </submittedName>
</protein>
<comment type="pathway">
    <text evidence="1">Cofactor biosynthesis; thiamine diphosphate biosynthesis.</text>
</comment>
<proteinExistence type="predicted"/>
<dbReference type="PANTHER" id="PTHR20857:SF22">
    <property type="entry name" value="THIAZOLE TAUTOMERASE"/>
    <property type="match status" value="1"/>
</dbReference>
<keyword evidence="4" id="KW-0413">Isomerase</keyword>
<reference evidence="4 5" key="1">
    <citation type="submission" date="2024-06" db="EMBL/GenBank/DDBJ databases">
        <title>Sorghum-associated microbial communities from plants grown in Nebraska, USA.</title>
        <authorList>
            <person name="Schachtman D."/>
        </authorList>
    </citation>
    <scope>NUCLEOTIDE SEQUENCE [LARGE SCALE GENOMIC DNA]</scope>
    <source>
        <strain evidence="4 5">1288</strain>
    </source>
</reference>
<evidence type="ECO:0000313" key="4">
    <source>
        <dbReference type="EMBL" id="MET3657299.1"/>
    </source>
</evidence>
<evidence type="ECO:0000256" key="1">
    <source>
        <dbReference type="ARBA" id="ARBA00004948"/>
    </source>
</evidence>
<evidence type="ECO:0000313" key="5">
    <source>
        <dbReference type="Proteomes" id="UP001549104"/>
    </source>
</evidence>
<organism evidence="4 5">
    <name type="scientific">Sporosarcina psychrophila</name>
    <name type="common">Bacillus psychrophilus</name>
    <dbReference type="NCBI Taxonomy" id="1476"/>
    <lineage>
        <taxon>Bacteria</taxon>
        <taxon>Bacillati</taxon>
        <taxon>Bacillota</taxon>
        <taxon>Bacilli</taxon>
        <taxon>Bacillales</taxon>
        <taxon>Caryophanaceae</taxon>
        <taxon>Sporosarcina</taxon>
    </lineage>
</organism>
<feature type="domain" description="Thiamine phosphate synthase/TenI" evidence="3">
    <location>
        <begin position="4"/>
        <end position="179"/>
    </location>
</feature>
<gene>
    <name evidence="4" type="ORF">ABIC55_002386</name>
</gene>
<dbReference type="CDD" id="cd00564">
    <property type="entry name" value="TMP_TenI"/>
    <property type="match status" value="1"/>
</dbReference>
<keyword evidence="5" id="KW-1185">Reference proteome</keyword>
<keyword evidence="2" id="KW-0784">Thiamine biosynthesis</keyword>
<name>A0ABV2K890_SPOPS</name>
<dbReference type="PANTHER" id="PTHR20857">
    <property type="entry name" value="THIAMINE-PHOSPHATE PYROPHOSPHORYLASE"/>
    <property type="match status" value="1"/>
</dbReference>
<dbReference type="InterPro" id="IPR036206">
    <property type="entry name" value="ThiamineP_synth_sf"/>
</dbReference>
<dbReference type="Pfam" id="PF02581">
    <property type="entry name" value="TMP-TENI"/>
    <property type="match status" value="1"/>
</dbReference>
<dbReference type="EC" id="5.3.99.10" evidence="4"/>
<dbReference type="RefSeq" id="WP_354313249.1">
    <property type="nucleotide sequence ID" value="NZ_JBEPME010000003.1"/>
</dbReference>
<comment type="caution">
    <text evidence="4">The sequence shown here is derived from an EMBL/GenBank/DDBJ whole genome shotgun (WGS) entry which is preliminary data.</text>
</comment>
<dbReference type="Proteomes" id="UP001549104">
    <property type="component" value="Unassembled WGS sequence"/>
</dbReference>
<evidence type="ECO:0000259" key="3">
    <source>
        <dbReference type="Pfam" id="PF02581"/>
    </source>
</evidence>
<dbReference type="Gene3D" id="3.20.20.70">
    <property type="entry name" value="Aldolase class I"/>
    <property type="match status" value="1"/>
</dbReference>
<evidence type="ECO:0000256" key="2">
    <source>
        <dbReference type="ARBA" id="ARBA00022977"/>
    </source>
</evidence>
<accession>A0ABV2K890</accession>
<dbReference type="InterPro" id="IPR013785">
    <property type="entry name" value="Aldolase_TIM"/>
</dbReference>
<dbReference type="InterPro" id="IPR022998">
    <property type="entry name" value="ThiamineP_synth_TenI"/>
</dbReference>
<dbReference type="GO" id="GO:0016853">
    <property type="term" value="F:isomerase activity"/>
    <property type="evidence" value="ECO:0007669"/>
    <property type="project" value="UniProtKB-KW"/>
</dbReference>